<reference evidence="3" key="1">
    <citation type="submission" date="2016-11" db="EMBL/GenBank/DDBJ databases">
        <authorList>
            <person name="Schniete J.K."/>
            <person name="Salih T."/>
            <person name="Algora Gallardo L."/>
            <person name="Martinez Fernandez S."/>
            <person name="Herron P.R."/>
        </authorList>
    </citation>
    <scope>NUCLEOTIDE SEQUENCE [LARGE SCALE GENOMIC DNA]</scope>
    <source>
        <strain evidence="3">DSM 41896</strain>
    </source>
</reference>
<dbReference type="AlphaFoldDB" id="A0A1V6MGY2"/>
<reference evidence="2 3" key="2">
    <citation type="submission" date="2017-02" db="EMBL/GenBank/DDBJ databases">
        <title>Draft genome sequence of Streptomyces phaeoluteigriseus type strain DSM41896.</title>
        <authorList>
            <person name="Salih T.S."/>
            <person name="Algora Gallardo L."/>
            <person name="Melo Santos T."/>
            <person name="Filgueira Martinez S."/>
            <person name="Herron P.R."/>
        </authorList>
    </citation>
    <scope>NUCLEOTIDE SEQUENCE [LARGE SCALE GENOMIC DNA]</scope>
    <source>
        <strain evidence="2 3">DSM 41896</strain>
    </source>
</reference>
<dbReference type="PANTHER" id="PTHR30136">
    <property type="entry name" value="HELIX-TURN-HELIX TRANSCRIPTIONAL REGULATOR, ICLR FAMILY"/>
    <property type="match status" value="1"/>
</dbReference>
<dbReference type="Gene3D" id="3.30.450.40">
    <property type="match status" value="1"/>
</dbReference>
<feature type="domain" description="IclR-ED" evidence="1">
    <location>
        <begin position="27"/>
        <end position="204"/>
    </location>
</feature>
<dbReference type="GO" id="GO:0045892">
    <property type="term" value="P:negative regulation of DNA-templated transcription"/>
    <property type="evidence" value="ECO:0007669"/>
    <property type="project" value="TreeGrafter"/>
</dbReference>
<dbReference type="InterPro" id="IPR014757">
    <property type="entry name" value="Tscrpt_reg_IclR_C"/>
</dbReference>
<gene>
    <name evidence="2" type="ORF">BM536_038515</name>
</gene>
<proteinExistence type="predicted"/>
<dbReference type="InterPro" id="IPR029016">
    <property type="entry name" value="GAF-like_dom_sf"/>
</dbReference>
<dbReference type="PROSITE" id="PS51078">
    <property type="entry name" value="ICLR_ED"/>
    <property type="match status" value="1"/>
</dbReference>
<dbReference type="EMBL" id="MPOH02000061">
    <property type="protein sequence ID" value="OQD51724.1"/>
    <property type="molecule type" value="Genomic_DNA"/>
</dbReference>
<accession>A0A1V6MGY2</accession>
<dbReference type="STRING" id="114686.BM536_038515"/>
<comment type="caution">
    <text evidence="2">The sequence shown here is derived from an EMBL/GenBank/DDBJ whole genome shotgun (WGS) entry which is preliminary data.</text>
</comment>
<sequence length="231" mass="25136">MSIDRDLQSAVEAVNELWSDDRWNAERYRQFTASVSRRKLERLTTALHSLRDTVDGAMYLAVYEEGEVQVVAQSSGPTAPPLPEWVAFREAAHALSFGKALLAQLDEDELHDHISRHRLGRLTSQTVTSESTLRQRVQGMPTGVPFLDLREYAAGWVSAAMPVSGAGRPAALAVYLTTSHAHRLRSASDILAGAAVTLDLVLSPPITGEPSSRTLADVDLAPDEAVVNAIR</sequence>
<dbReference type="OrthoDB" id="5242615at2"/>
<evidence type="ECO:0000313" key="3">
    <source>
        <dbReference type="Proteomes" id="UP000184286"/>
    </source>
</evidence>
<dbReference type="Proteomes" id="UP000184286">
    <property type="component" value="Unassembled WGS sequence"/>
</dbReference>
<dbReference type="Pfam" id="PF01614">
    <property type="entry name" value="IclR_C"/>
    <property type="match status" value="1"/>
</dbReference>
<dbReference type="SUPFAM" id="SSF55781">
    <property type="entry name" value="GAF domain-like"/>
    <property type="match status" value="1"/>
</dbReference>
<organism evidence="2 3">
    <name type="scientific">Streptomyces phaeoluteigriseus</name>
    <dbReference type="NCBI Taxonomy" id="114686"/>
    <lineage>
        <taxon>Bacteria</taxon>
        <taxon>Bacillati</taxon>
        <taxon>Actinomycetota</taxon>
        <taxon>Actinomycetes</taxon>
        <taxon>Kitasatosporales</taxon>
        <taxon>Streptomycetaceae</taxon>
        <taxon>Streptomyces</taxon>
        <taxon>Streptomyces aurantiacus group</taxon>
    </lineage>
</organism>
<dbReference type="GO" id="GO:0003700">
    <property type="term" value="F:DNA-binding transcription factor activity"/>
    <property type="evidence" value="ECO:0007669"/>
    <property type="project" value="TreeGrafter"/>
</dbReference>
<dbReference type="GO" id="GO:0003677">
    <property type="term" value="F:DNA binding"/>
    <property type="evidence" value="ECO:0007669"/>
    <property type="project" value="TreeGrafter"/>
</dbReference>
<dbReference type="PANTHER" id="PTHR30136:SF24">
    <property type="entry name" value="HTH-TYPE TRANSCRIPTIONAL REPRESSOR ALLR"/>
    <property type="match status" value="1"/>
</dbReference>
<name>A0A1V6MGY2_9ACTN</name>
<protein>
    <recommendedName>
        <fullName evidence="1">IclR-ED domain-containing protein</fullName>
    </recommendedName>
</protein>
<dbReference type="InterPro" id="IPR050707">
    <property type="entry name" value="HTH_MetabolicPath_Reg"/>
</dbReference>
<dbReference type="RefSeq" id="WP_073497813.1">
    <property type="nucleotide sequence ID" value="NZ_MPOH02000061.1"/>
</dbReference>
<evidence type="ECO:0000259" key="1">
    <source>
        <dbReference type="PROSITE" id="PS51078"/>
    </source>
</evidence>
<evidence type="ECO:0000313" key="2">
    <source>
        <dbReference type="EMBL" id="OQD51724.1"/>
    </source>
</evidence>